<dbReference type="AlphaFoldDB" id="A0A1D2MY43"/>
<dbReference type="PROSITE" id="PS50203">
    <property type="entry name" value="CALPAIN_CAT"/>
    <property type="match status" value="1"/>
</dbReference>
<evidence type="ECO:0000313" key="13">
    <source>
        <dbReference type="EMBL" id="ODM97957.1"/>
    </source>
</evidence>
<organism evidence="13 14">
    <name type="scientific">Orchesella cincta</name>
    <name type="common">Springtail</name>
    <name type="synonym">Podura cincta</name>
    <dbReference type="NCBI Taxonomy" id="48709"/>
    <lineage>
        <taxon>Eukaryota</taxon>
        <taxon>Metazoa</taxon>
        <taxon>Ecdysozoa</taxon>
        <taxon>Arthropoda</taxon>
        <taxon>Hexapoda</taxon>
        <taxon>Collembola</taxon>
        <taxon>Entomobryomorpha</taxon>
        <taxon>Entomobryoidea</taxon>
        <taxon>Orchesellidae</taxon>
        <taxon>Orchesellinae</taxon>
        <taxon>Orchesella</taxon>
    </lineage>
</organism>
<proteinExistence type="inferred from homology"/>
<keyword evidence="4" id="KW-0479">Metal-binding</keyword>
<evidence type="ECO:0000256" key="3">
    <source>
        <dbReference type="ARBA" id="ARBA00022670"/>
    </source>
</evidence>
<evidence type="ECO:0000256" key="7">
    <source>
        <dbReference type="ARBA" id="ARBA00022801"/>
    </source>
</evidence>
<name>A0A1D2MY43_ORCCI</name>
<dbReference type="Gene3D" id="2.60.120.380">
    <property type="match status" value="1"/>
</dbReference>
<keyword evidence="5" id="KW-0677">Repeat</keyword>
<evidence type="ECO:0000256" key="8">
    <source>
        <dbReference type="ARBA" id="ARBA00022807"/>
    </source>
</evidence>
<keyword evidence="14" id="KW-1185">Reference proteome</keyword>
<comment type="similarity">
    <text evidence="1">Belongs to the peptidase C2 family.</text>
</comment>
<dbReference type="InterPro" id="IPR022682">
    <property type="entry name" value="Calpain_domain_III"/>
</dbReference>
<dbReference type="PRINTS" id="PR00704">
    <property type="entry name" value="CALPAIN"/>
</dbReference>
<keyword evidence="6" id="KW-0863">Zinc-finger</keyword>
<evidence type="ECO:0000256" key="2">
    <source>
        <dbReference type="ARBA" id="ARBA00022553"/>
    </source>
</evidence>
<protein>
    <submittedName>
        <fullName evidence="13">Calpain-D</fullName>
    </submittedName>
</protein>
<dbReference type="FunFam" id="3.90.70.10:FF:000010">
    <property type="entry name" value="Calpain 15"/>
    <property type="match status" value="1"/>
</dbReference>
<dbReference type="InterPro" id="IPR022684">
    <property type="entry name" value="Calpain_cysteine_protease"/>
</dbReference>
<keyword evidence="2" id="KW-0597">Phosphoprotein</keyword>
<dbReference type="Gene3D" id="3.90.70.10">
    <property type="entry name" value="Cysteine proteinases"/>
    <property type="match status" value="1"/>
</dbReference>
<dbReference type="GO" id="GO:0004198">
    <property type="term" value="F:calcium-dependent cysteine-type endopeptidase activity"/>
    <property type="evidence" value="ECO:0007669"/>
    <property type="project" value="InterPro"/>
</dbReference>
<keyword evidence="7 11" id="KW-0378">Hydrolase</keyword>
<dbReference type="OrthoDB" id="8193465at2759"/>
<dbReference type="Proteomes" id="UP000094527">
    <property type="component" value="Unassembled WGS sequence"/>
</dbReference>
<dbReference type="GO" id="GO:0006508">
    <property type="term" value="P:proteolysis"/>
    <property type="evidence" value="ECO:0007669"/>
    <property type="project" value="UniProtKB-KW"/>
</dbReference>
<keyword evidence="8 11" id="KW-0788">Thiol protease</keyword>
<dbReference type="PANTHER" id="PTHR10183:SF382">
    <property type="entry name" value="CALPAIN-15"/>
    <property type="match status" value="1"/>
</dbReference>
<evidence type="ECO:0000256" key="4">
    <source>
        <dbReference type="ARBA" id="ARBA00022723"/>
    </source>
</evidence>
<evidence type="ECO:0000256" key="1">
    <source>
        <dbReference type="ARBA" id="ARBA00007623"/>
    </source>
</evidence>
<dbReference type="PANTHER" id="PTHR10183">
    <property type="entry name" value="CALPAIN"/>
    <property type="match status" value="1"/>
</dbReference>
<keyword evidence="9" id="KW-0862">Zinc</keyword>
<reference evidence="13 14" key="1">
    <citation type="journal article" date="2016" name="Genome Biol. Evol.">
        <title>Gene Family Evolution Reflects Adaptation to Soil Environmental Stressors in the Genome of the Collembolan Orchesella cincta.</title>
        <authorList>
            <person name="Faddeeva-Vakhrusheva A."/>
            <person name="Derks M.F."/>
            <person name="Anvar S.Y."/>
            <person name="Agamennone V."/>
            <person name="Suring W."/>
            <person name="Smit S."/>
            <person name="van Straalen N.M."/>
            <person name="Roelofs D."/>
        </authorList>
    </citation>
    <scope>NUCLEOTIDE SEQUENCE [LARGE SCALE GENOMIC DNA]</scope>
    <source>
        <tissue evidence="13">Mixed pool</tissue>
    </source>
</reference>
<feature type="active site" evidence="10 11">
    <location>
        <position position="310"/>
    </location>
</feature>
<dbReference type="SUPFAM" id="SSF54001">
    <property type="entry name" value="Cysteine proteinases"/>
    <property type="match status" value="1"/>
</dbReference>
<evidence type="ECO:0000256" key="5">
    <source>
        <dbReference type="ARBA" id="ARBA00022737"/>
    </source>
</evidence>
<evidence type="ECO:0000313" key="14">
    <source>
        <dbReference type="Proteomes" id="UP000094527"/>
    </source>
</evidence>
<keyword evidence="3 11" id="KW-0645">Protease</keyword>
<dbReference type="InterPro" id="IPR038765">
    <property type="entry name" value="Papain-like_cys_pep_sf"/>
</dbReference>
<evidence type="ECO:0000256" key="9">
    <source>
        <dbReference type="ARBA" id="ARBA00022833"/>
    </source>
</evidence>
<dbReference type="Pfam" id="PF00648">
    <property type="entry name" value="Peptidase_C2"/>
    <property type="match status" value="1"/>
</dbReference>
<feature type="active site" evidence="10 11">
    <location>
        <position position="155"/>
    </location>
</feature>
<dbReference type="GO" id="GO:0005737">
    <property type="term" value="C:cytoplasm"/>
    <property type="evidence" value="ECO:0007669"/>
    <property type="project" value="TreeGrafter"/>
</dbReference>
<feature type="domain" description="Calpain catalytic" evidence="12">
    <location>
        <begin position="80"/>
        <end position="386"/>
    </location>
</feature>
<evidence type="ECO:0000256" key="10">
    <source>
        <dbReference type="PIRSR" id="PIRSR622684-1"/>
    </source>
</evidence>
<comment type="caution">
    <text evidence="13">The sequence shown here is derived from an EMBL/GenBank/DDBJ whole genome shotgun (WGS) entry which is preliminary data.</text>
</comment>
<dbReference type="EMBL" id="LJIJ01000393">
    <property type="protein sequence ID" value="ODM97957.1"/>
    <property type="molecule type" value="Genomic_DNA"/>
</dbReference>
<dbReference type="InterPro" id="IPR001300">
    <property type="entry name" value="Peptidase_C2_calpain_cat"/>
</dbReference>
<dbReference type="SMART" id="SM00230">
    <property type="entry name" value="CysPc"/>
    <property type="match status" value="1"/>
</dbReference>
<feature type="active site" evidence="10 11">
    <location>
        <position position="330"/>
    </location>
</feature>
<accession>A0A1D2MY43</accession>
<evidence type="ECO:0000259" key="12">
    <source>
        <dbReference type="PROSITE" id="PS50203"/>
    </source>
</evidence>
<gene>
    <name evidence="13" type="ORF">Ocin01_08724</name>
</gene>
<sequence length="666" mass="74756">MFRSTKISRADNILGQSTSDQINSTNRNGPALKVISEITTHTTNGFISKNSAYGESKENLNHFEQKYEKILQTCIQRGTKYIDEDFPASLQSIFRFKEAAAYKGSNEFTIGAKSVSSWQRPENIRGIKGESGSHEACKLNATNDYYGLLGALGNCWFVAALALLCERKELLAKILATGQINAAGVYIVRLFKDGNWTNVIVDDLLPCDSFYRLVFSRCRRKQLWVPLIEKAMAKLHGSYESLQSGNMGDGLNYLTGFQSECIILKSEIDHELLWGRFLSFHSSGFLMGTSIGTTIEKSDIYTANGLVANHVYSVLKIVCCDGIRLIQLHNPWGRFSWNGDWSDASALWTSKMRSSLAPNQSHKGIFWMSYRDYLKYFTSLEVCKVRQGWNAYSLDGILPPYADPDCQPCFELICTDATCQIDISLYQTSKRNSKESLTPTDIGFVILELDGSSKVTRFKRPIEMAKSSRRRCVASSLMIAKGKYYIIPLSFSQWAKRETEEVYYPFTLAVHSSRKLSLNPVRTDNMPHILADAIICCVKKYGKRKLYSVEPAENDISMYSINLGVGYCTVIENGKTCPVRIKMNSSKTLDHTSTRGSFLTDDTVPPRHVQVLQILSANDATKSCQILISKEISVNELVTNLQGHIPKLGSRVAGLHTPRPFAAHYY</sequence>
<dbReference type="Pfam" id="PF01067">
    <property type="entry name" value="Calpain_III"/>
    <property type="match status" value="1"/>
</dbReference>
<dbReference type="STRING" id="48709.A0A1D2MY43"/>
<dbReference type="CDD" id="cd00044">
    <property type="entry name" value="CysPc"/>
    <property type="match status" value="1"/>
</dbReference>
<dbReference type="GO" id="GO:0008270">
    <property type="term" value="F:zinc ion binding"/>
    <property type="evidence" value="ECO:0007669"/>
    <property type="project" value="UniProtKB-KW"/>
</dbReference>
<evidence type="ECO:0000256" key="6">
    <source>
        <dbReference type="ARBA" id="ARBA00022771"/>
    </source>
</evidence>
<evidence type="ECO:0000256" key="11">
    <source>
        <dbReference type="PROSITE-ProRule" id="PRU00239"/>
    </source>
</evidence>